<reference evidence="2 3" key="1">
    <citation type="journal article" date="2014" name="Agronomy (Basel)">
        <title>A Draft Genome Sequence for Ensete ventricosum, the Drought-Tolerant Tree Against Hunger.</title>
        <authorList>
            <person name="Harrison J."/>
            <person name="Moore K.A."/>
            <person name="Paszkiewicz K."/>
            <person name="Jones T."/>
            <person name="Grant M."/>
            <person name="Ambacheew D."/>
            <person name="Muzemil S."/>
            <person name="Studholme D.J."/>
        </authorList>
    </citation>
    <scope>NUCLEOTIDE SEQUENCE [LARGE SCALE GENOMIC DNA]</scope>
</reference>
<protein>
    <submittedName>
        <fullName evidence="2">Uncharacterized protein</fullName>
    </submittedName>
</protein>
<sequence>MLKQASSAPTESAAAADSGEPHPPDSDPSSAMPLPPSDGGTAAPVLLLPIVPLVRLMGAAAASLVVTWVVRFRGGLSLNSDNKDLIFNVTPSFCPYAYLFHLLLPNRALIARDVSSRRLVLPRTNLRFFLVLARVVVTCRALYAEQLVSQNGKRTCSVSEDKEQLL</sequence>
<proteinExistence type="predicted"/>
<comment type="caution">
    <text evidence="2">The sequence shown here is derived from an EMBL/GenBank/DDBJ whole genome shotgun (WGS) entry which is preliminary data.</text>
</comment>
<evidence type="ECO:0000256" key="1">
    <source>
        <dbReference type="SAM" id="MobiDB-lite"/>
    </source>
</evidence>
<dbReference type="EMBL" id="AMZH03008662">
    <property type="protein sequence ID" value="RRT58477.1"/>
    <property type="molecule type" value="Genomic_DNA"/>
</dbReference>
<name>A0A426Z3C2_ENSVE</name>
<organism evidence="2 3">
    <name type="scientific">Ensete ventricosum</name>
    <name type="common">Abyssinian banana</name>
    <name type="synonym">Musa ensete</name>
    <dbReference type="NCBI Taxonomy" id="4639"/>
    <lineage>
        <taxon>Eukaryota</taxon>
        <taxon>Viridiplantae</taxon>
        <taxon>Streptophyta</taxon>
        <taxon>Embryophyta</taxon>
        <taxon>Tracheophyta</taxon>
        <taxon>Spermatophyta</taxon>
        <taxon>Magnoliopsida</taxon>
        <taxon>Liliopsida</taxon>
        <taxon>Zingiberales</taxon>
        <taxon>Musaceae</taxon>
        <taxon>Ensete</taxon>
    </lineage>
</organism>
<evidence type="ECO:0000313" key="2">
    <source>
        <dbReference type="EMBL" id="RRT58477.1"/>
    </source>
</evidence>
<accession>A0A426Z3C2</accession>
<feature type="compositionally biased region" description="Low complexity" evidence="1">
    <location>
        <begin position="1"/>
        <end position="18"/>
    </location>
</feature>
<gene>
    <name evidence="2" type="ORF">B296_00016966</name>
</gene>
<feature type="region of interest" description="Disordered" evidence="1">
    <location>
        <begin position="1"/>
        <end position="35"/>
    </location>
</feature>
<dbReference type="Proteomes" id="UP000287651">
    <property type="component" value="Unassembled WGS sequence"/>
</dbReference>
<dbReference type="Gene3D" id="1.20.120.1770">
    <property type="match status" value="1"/>
</dbReference>
<evidence type="ECO:0000313" key="3">
    <source>
        <dbReference type="Proteomes" id="UP000287651"/>
    </source>
</evidence>
<dbReference type="AlphaFoldDB" id="A0A426Z3C2"/>